<dbReference type="EMBL" id="JAKNJB010000004">
    <property type="protein sequence ID" value="MCG4526094.1"/>
    <property type="molecule type" value="Genomic_DNA"/>
</dbReference>
<sequence>MIQTWKKGLASLRNNRGSGVVLVLVCMLFVSILGTTLLYMSYTGFRMKVAERQGKQTFYDASAAMNEIEAGVQKMVTDSIAAAYNTVLVHYSDPSYLVENRADGSMITLTMTQKFQGVFRSLVYAWTYDGTHALIGSEGSAVSPDGLASFLSSPAGLQVTAGAACFERDSLNSSDAGRMVLKDIQVTLDKQPSDTRYTSQVKTDFVIDMPDFYYLTSEYGITGIPQFAVIARTALTQAIGSSTLAIDGSAYAGSVLLSGAGSTFTITNGVMICSKGVDVTDAGRNGSPRLTVDDTVSLWADSVIVNTGGSVSLRGTAYVSDDLALEGRGASASLSGAYFGFGDSTHRADESSAILVNGRDTSLNLSGLNRLTLAGHAFVSDSFFPDSVIGTDVMMGESLAVKSNQHAYLIPAENLEGTSLNPSVTDSAASSVTLDAGKPILGDKFPVDYGISLKHVVIHRGSSFIHYYFMHFSSTAQANRYYMDYFTLHQEELLSDLMLYTTLTDSPMVTQTAGYTIGRRGTDYSLLAPTSNTDYLSSTSAQLKSMFSNLCQTLSPTASASVRDPYEYIVNESAVSSLGSGAVSFRDSSGSMVAVIANGDYSINSSSPSTLKLVLASGSVSVSQDFTGLIISGGTISINNAIVSTVKADEENVAKAFSARDAEGREFRSFLNIDVGSTVEGTSGGSNVWNLDHLVSCRNWSKD</sequence>
<evidence type="ECO:0000313" key="3">
    <source>
        <dbReference type="Proteomes" id="UP001200313"/>
    </source>
</evidence>
<feature type="transmembrane region" description="Helical" evidence="1">
    <location>
        <begin position="20"/>
        <end position="42"/>
    </location>
</feature>
<keyword evidence="3" id="KW-1185">Reference proteome</keyword>
<dbReference type="RefSeq" id="WP_238073171.1">
    <property type="nucleotide sequence ID" value="NZ_JAKNJB010000004.1"/>
</dbReference>
<evidence type="ECO:0008006" key="4">
    <source>
        <dbReference type="Google" id="ProtNLM"/>
    </source>
</evidence>
<keyword evidence="1" id="KW-1133">Transmembrane helix</keyword>
<keyword evidence="1" id="KW-0812">Transmembrane</keyword>
<accession>A0ABS9M6T9</accession>
<gene>
    <name evidence="2" type="ORF">L0P79_03275</name>
</gene>
<proteinExistence type="predicted"/>
<evidence type="ECO:0000256" key="1">
    <source>
        <dbReference type="SAM" id="Phobius"/>
    </source>
</evidence>
<organism evidence="2 3">
    <name type="scientific">Intestinimonas massiliensis</name>
    <name type="common">ex Afouda et al. 2020</name>
    <dbReference type="NCBI Taxonomy" id="1673721"/>
    <lineage>
        <taxon>Bacteria</taxon>
        <taxon>Bacillati</taxon>
        <taxon>Bacillota</taxon>
        <taxon>Clostridia</taxon>
        <taxon>Eubacteriales</taxon>
        <taxon>Intestinimonas</taxon>
    </lineage>
</organism>
<evidence type="ECO:0000313" key="2">
    <source>
        <dbReference type="EMBL" id="MCG4526094.1"/>
    </source>
</evidence>
<keyword evidence="1" id="KW-0472">Membrane</keyword>
<reference evidence="2 3" key="1">
    <citation type="submission" date="2022-01" db="EMBL/GenBank/DDBJ databases">
        <title>Collection of gut derived symbiotic bacterial strains cultured from healthy donors.</title>
        <authorList>
            <person name="Lin H."/>
            <person name="Kohout C."/>
            <person name="Waligurski E."/>
            <person name="Pamer E.G."/>
        </authorList>
    </citation>
    <scope>NUCLEOTIDE SEQUENCE [LARGE SCALE GENOMIC DNA]</scope>
    <source>
        <strain evidence="2 3">DFI.3.7</strain>
    </source>
</reference>
<comment type="caution">
    <text evidence="2">The sequence shown here is derived from an EMBL/GenBank/DDBJ whole genome shotgun (WGS) entry which is preliminary data.</text>
</comment>
<protein>
    <recommendedName>
        <fullName evidence="4">Type 4 fimbrial biogenesis protein PilX N-terminal domain-containing protein</fullName>
    </recommendedName>
</protein>
<name>A0ABS9M6T9_9FIRM</name>
<dbReference type="Proteomes" id="UP001200313">
    <property type="component" value="Unassembled WGS sequence"/>
</dbReference>